<dbReference type="Proteomes" id="UP000799766">
    <property type="component" value="Unassembled WGS sequence"/>
</dbReference>
<evidence type="ECO:0000313" key="6">
    <source>
        <dbReference type="Proteomes" id="UP000799766"/>
    </source>
</evidence>
<dbReference type="Gene3D" id="3.10.490.10">
    <property type="entry name" value="Gamma-glutamyl cyclotransferase-like"/>
    <property type="match status" value="2"/>
</dbReference>
<reference evidence="5" key="1">
    <citation type="journal article" date="2020" name="Stud. Mycol.">
        <title>101 Dothideomycetes genomes: a test case for predicting lifestyles and emergence of pathogens.</title>
        <authorList>
            <person name="Haridas S."/>
            <person name="Albert R."/>
            <person name="Binder M."/>
            <person name="Bloem J."/>
            <person name="Labutti K."/>
            <person name="Salamov A."/>
            <person name="Andreopoulos B."/>
            <person name="Baker S."/>
            <person name="Barry K."/>
            <person name="Bills G."/>
            <person name="Bluhm B."/>
            <person name="Cannon C."/>
            <person name="Castanera R."/>
            <person name="Culley D."/>
            <person name="Daum C."/>
            <person name="Ezra D."/>
            <person name="Gonzalez J."/>
            <person name="Henrissat B."/>
            <person name="Kuo A."/>
            <person name="Liang C."/>
            <person name="Lipzen A."/>
            <person name="Lutzoni F."/>
            <person name="Magnuson J."/>
            <person name="Mondo S."/>
            <person name="Nolan M."/>
            <person name="Ohm R."/>
            <person name="Pangilinan J."/>
            <person name="Park H.-J."/>
            <person name="Ramirez L."/>
            <person name="Alfaro M."/>
            <person name="Sun H."/>
            <person name="Tritt A."/>
            <person name="Yoshinaga Y."/>
            <person name="Zwiers L.-H."/>
            <person name="Turgeon B."/>
            <person name="Goodwin S."/>
            <person name="Spatafora J."/>
            <person name="Crous P."/>
            <person name="Grigoriev I."/>
        </authorList>
    </citation>
    <scope>NUCLEOTIDE SEQUENCE</scope>
    <source>
        <strain evidence="5">ATCC 16933</strain>
    </source>
</reference>
<organism evidence="5 6">
    <name type="scientific">Lineolata rhizophorae</name>
    <dbReference type="NCBI Taxonomy" id="578093"/>
    <lineage>
        <taxon>Eukaryota</taxon>
        <taxon>Fungi</taxon>
        <taxon>Dikarya</taxon>
        <taxon>Ascomycota</taxon>
        <taxon>Pezizomycotina</taxon>
        <taxon>Dothideomycetes</taxon>
        <taxon>Dothideomycetes incertae sedis</taxon>
        <taxon>Lineolatales</taxon>
        <taxon>Lineolataceae</taxon>
        <taxon>Lineolata</taxon>
    </lineage>
</organism>
<evidence type="ECO:0000256" key="2">
    <source>
        <dbReference type="ARBA" id="ARBA00022679"/>
    </source>
</evidence>
<dbReference type="InterPro" id="IPR036568">
    <property type="entry name" value="GGCT-like_sf"/>
</dbReference>
<dbReference type="PANTHER" id="PTHR31544">
    <property type="entry name" value="AIG2-LIKE PROTEIN D"/>
    <property type="match status" value="1"/>
</dbReference>
<proteinExistence type="inferred from homology"/>
<evidence type="ECO:0000256" key="3">
    <source>
        <dbReference type="ARBA" id="ARBA00030602"/>
    </source>
</evidence>
<dbReference type="OrthoDB" id="3262926at2759"/>
<feature type="domain" description="Gamma-glutamylcyclotransferase AIG2-like" evidence="4">
    <location>
        <begin position="31"/>
        <end position="147"/>
    </location>
</feature>
<comment type="similarity">
    <text evidence="1">Belongs to the gamma-glutamylcyclotransferase family.</text>
</comment>
<name>A0A6A6P6L8_9PEZI</name>
<evidence type="ECO:0000256" key="1">
    <source>
        <dbReference type="ARBA" id="ARBA00008861"/>
    </source>
</evidence>
<dbReference type="PANTHER" id="PTHR31544:SF4">
    <property type="entry name" value="GAMMA-GLUTAMYLCYCLOTRANSFERASE-RELATED"/>
    <property type="match status" value="1"/>
</dbReference>
<keyword evidence="6" id="KW-1185">Reference proteome</keyword>
<dbReference type="InterPro" id="IPR013024">
    <property type="entry name" value="GGCT-like"/>
</dbReference>
<dbReference type="InterPro" id="IPR045038">
    <property type="entry name" value="AIG2-like"/>
</dbReference>
<dbReference type="CDD" id="cd06661">
    <property type="entry name" value="GGCT_like"/>
    <property type="match status" value="2"/>
</dbReference>
<dbReference type="EMBL" id="MU001675">
    <property type="protein sequence ID" value="KAF2459392.1"/>
    <property type="molecule type" value="Genomic_DNA"/>
</dbReference>
<dbReference type="InterPro" id="IPR009288">
    <property type="entry name" value="AIG2-like_dom"/>
</dbReference>
<gene>
    <name evidence="5" type="ORF">BDY21DRAFT_338129</name>
</gene>
<dbReference type="AlphaFoldDB" id="A0A6A6P6L8"/>
<feature type="domain" description="Gamma-glutamylcyclotransferase AIG2-like" evidence="4">
    <location>
        <begin position="163"/>
        <end position="263"/>
    </location>
</feature>
<dbReference type="GO" id="GO:0016740">
    <property type="term" value="F:transferase activity"/>
    <property type="evidence" value="ECO:0007669"/>
    <property type="project" value="UniProtKB-KW"/>
</dbReference>
<protein>
    <recommendedName>
        <fullName evidence="3">Putative gamma-glutamylcyclotransferase</fullName>
    </recommendedName>
</protein>
<evidence type="ECO:0000259" key="4">
    <source>
        <dbReference type="Pfam" id="PF06094"/>
    </source>
</evidence>
<evidence type="ECO:0000313" key="5">
    <source>
        <dbReference type="EMBL" id="KAF2459392.1"/>
    </source>
</evidence>
<accession>A0A6A6P6L8</accession>
<keyword evidence="2" id="KW-0808">Transferase</keyword>
<dbReference type="SUPFAM" id="SSF110857">
    <property type="entry name" value="Gamma-glutamyl cyclotransferase-like"/>
    <property type="match status" value="2"/>
</dbReference>
<sequence length="287" mass="32999">MNHGPAPASASSTFALGHGDESDPRSFPRFYFFYGTLTDPKTLMRVLRRPEPPKLHRARIVGYRSKRWGPCPALIPSADADEEVLGFTHDIRTPDEAERLRCYEGLNYRRGDCTIFFEGGRKARGHAFFWSGPDADLTERKDLGGLWLTNPSEVHSEFKPEYYFFYGTMRDPITIMRILALKRYPVVDHACIFGFKVKMWQRFRALIDGQKSDEVSGVAYEVKDQQQLWRLRYYEPDEYETESVLICFGDGRRVSGKTFKYVADPKLLRDLPEEDVRDGANGDNVGS</sequence>
<dbReference type="Pfam" id="PF06094">
    <property type="entry name" value="GGACT"/>
    <property type="match status" value="2"/>
</dbReference>